<feature type="compositionally biased region" description="Basic and acidic residues" evidence="5">
    <location>
        <begin position="133"/>
        <end position="152"/>
    </location>
</feature>
<dbReference type="Gene3D" id="6.10.140.1990">
    <property type="match status" value="1"/>
</dbReference>
<evidence type="ECO:0000313" key="10">
    <source>
        <dbReference type="Proteomes" id="UP000245754"/>
    </source>
</evidence>
<keyword evidence="3" id="KW-0813">Transport</keyword>
<keyword evidence="6" id="KW-1133">Transmembrane helix</keyword>
<dbReference type="PANTHER" id="PTHR30469">
    <property type="entry name" value="MULTIDRUG RESISTANCE PROTEIN MDTA"/>
    <property type="match status" value="1"/>
</dbReference>
<dbReference type="Gene3D" id="2.40.30.170">
    <property type="match status" value="1"/>
</dbReference>
<evidence type="ECO:0000256" key="5">
    <source>
        <dbReference type="SAM" id="MobiDB-lite"/>
    </source>
</evidence>
<keyword evidence="10" id="KW-1185">Reference proteome</keyword>
<keyword evidence="6" id="KW-0812">Transmembrane</keyword>
<dbReference type="SUPFAM" id="SSF111369">
    <property type="entry name" value="HlyD-like secretion proteins"/>
    <property type="match status" value="1"/>
</dbReference>
<dbReference type="EMBL" id="QGGT01000003">
    <property type="protein sequence ID" value="PWK34022.1"/>
    <property type="molecule type" value="Genomic_DNA"/>
</dbReference>
<keyword evidence="4" id="KW-0175">Coiled coil</keyword>
<evidence type="ECO:0000259" key="8">
    <source>
        <dbReference type="Pfam" id="PF25967"/>
    </source>
</evidence>
<feature type="transmembrane region" description="Helical" evidence="6">
    <location>
        <begin position="21"/>
        <end position="37"/>
    </location>
</feature>
<sequence>MLSGIRSTMRIPPLLQRPLTLLVLFVLMVAGLWWWLLRPTEIIDTVPVARGDIESSVTALGILQPRSYVDVGAQASGAIRRIHVQPGDTVARGQLLVEIDPSVQQARVDADRATLASLRAQLAEQYAQRDLARQQAERQRSMARDGSTRDEDVQTAEAALRVALARIDNLRAQIDGASSALKGDEAQLGYTRIYAPIAGTVVTLDAREGQTLNATYQTPTILRIADLSAMTVWTEVSEADVRRVRPGMGVYFTTLGVQDGEGTPRRWTGKVRQILPAPPTPAGPTPAAGAPAPVSPAGKVVLYTVLFDVDNADRALMPQMSAQVFFVAASVRNVLVAPLPALQPVNGQPGRYTARVLGEDGKVAERQVSTGVRDRLTAEVLSGLREGEKLVTGVRYERVADGRFRW</sequence>
<keyword evidence="6" id="KW-0472">Membrane</keyword>
<dbReference type="GO" id="GO:0015562">
    <property type="term" value="F:efflux transmembrane transporter activity"/>
    <property type="evidence" value="ECO:0007669"/>
    <property type="project" value="TreeGrafter"/>
</dbReference>
<name>A0A316ESC2_9BURK</name>
<feature type="domain" description="Multidrug resistance protein MdtA-like barrel-sandwich hybrid" evidence="7">
    <location>
        <begin position="69"/>
        <end position="222"/>
    </location>
</feature>
<dbReference type="InterPro" id="IPR006143">
    <property type="entry name" value="RND_pump_MFP"/>
</dbReference>
<gene>
    <name evidence="9" type="ORF">C7419_103341</name>
</gene>
<dbReference type="GO" id="GO:0019898">
    <property type="term" value="C:extrinsic component of membrane"/>
    <property type="evidence" value="ECO:0007669"/>
    <property type="project" value="InterPro"/>
</dbReference>
<dbReference type="Pfam" id="PF25967">
    <property type="entry name" value="RND-MFP_C"/>
    <property type="match status" value="1"/>
</dbReference>
<feature type="region of interest" description="Disordered" evidence="5">
    <location>
        <begin position="133"/>
        <end position="153"/>
    </location>
</feature>
<dbReference type="Proteomes" id="UP000245754">
    <property type="component" value="Unassembled WGS sequence"/>
</dbReference>
<dbReference type="GO" id="GO:1990195">
    <property type="term" value="C:macrolide transmembrane transporter complex"/>
    <property type="evidence" value="ECO:0007669"/>
    <property type="project" value="InterPro"/>
</dbReference>
<dbReference type="AlphaFoldDB" id="A0A316ESC2"/>
<evidence type="ECO:0000256" key="1">
    <source>
        <dbReference type="ARBA" id="ARBA00004196"/>
    </source>
</evidence>
<evidence type="ECO:0000256" key="3">
    <source>
        <dbReference type="ARBA" id="ARBA00022448"/>
    </source>
</evidence>
<reference evidence="9 10" key="1">
    <citation type="submission" date="2018-05" db="EMBL/GenBank/DDBJ databases">
        <title>Genomic Encyclopedia of Type Strains, Phase IV (KMG-V): Genome sequencing to study the core and pangenomes of soil and plant-associated prokaryotes.</title>
        <authorList>
            <person name="Whitman W."/>
        </authorList>
    </citation>
    <scope>NUCLEOTIDE SEQUENCE [LARGE SCALE GENOMIC DNA]</scope>
    <source>
        <strain evidence="9 10">SLV-132</strain>
    </source>
</reference>
<dbReference type="Gene3D" id="2.40.50.100">
    <property type="match status" value="1"/>
</dbReference>
<dbReference type="PANTHER" id="PTHR30469:SF33">
    <property type="entry name" value="SLR1207 PROTEIN"/>
    <property type="match status" value="1"/>
</dbReference>
<evidence type="ECO:0000256" key="6">
    <source>
        <dbReference type="SAM" id="Phobius"/>
    </source>
</evidence>
<dbReference type="GO" id="GO:1990281">
    <property type="term" value="C:efflux pump complex"/>
    <property type="evidence" value="ECO:0007669"/>
    <property type="project" value="TreeGrafter"/>
</dbReference>
<dbReference type="NCBIfam" id="TIGR01730">
    <property type="entry name" value="RND_mfp"/>
    <property type="match status" value="1"/>
</dbReference>
<accession>A0A316ESC2</accession>
<evidence type="ECO:0000313" key="9">
    <source>
        <dbReference type="EMBL" id="PWK34022.1"/>
    </source>
</evidence>
<dbReference type="InterPro" id="IPR030190">
    <property type="entry name" value="MacA_alpha-hairpin_sf"/>
</dbReference>
<dbReference type="GO" id="GO:1990961">
    <property type="term" value="P:xenobiotic detoxification by transmembrane export across the plasma membrane"/>
    <property type="evidence" value="ECO:0007669"/>
    <property type="project" value="InterPro"/>
</dbReference>
<evidence type="ECO:0000259" key="7">
    <source>
        <dbReference type="Pfam" id="PF25917"/>
    </source>
</evidence>
<feature type="domain" description="Multidrug resistance protein MdtA-like C-terminal permuted SH3" evidence="8">
    <location>
        <begin position="333"/>
        <end position="393"/>
    </location>
</feature>
<evidence type="ECO:0000256" key="4">
    <source>
        <dbReference type="ARBA" id="ARBA00023054"/>
    </source>
</evidence>
<comment type="caution">
    <text evidence="9">The sequence shown here is derived from an EMBL/GenBank/DDBJ whole genome shotgun (WGS) entry which is preliminary data.</text>
</comment>
<protein>
    <submittedName>
        <fullName evidence="9">Macrolide-specific efflux system membrane fusion protein</fullName>
    </submittedName>
</protein>
<comment type="similarity">
    <text evidence="2">Belongs to the membrane fusion protein (MFP) (TC 8.A.1) family.</text>
</comment>
<dbReference type="InterPro" id="IPR058625">
    <property type="entry name" value="MdtA-like_BSH"/>
</dbReference>
<proteinExistence type="inferred from homology"/>
<dbReference type="Gene3D" id="6.20.50.140">
    <property type="match status" value="1"/>
</dbReference>
<dbReference type="GO" id="GO:0030313">
    <property type="term" value="C:cell envelope"/>
    <property type="evidence" value="ECO:0007669"/>
    <property type="project" value="UniProtKB-SubCell"/>
</dbReference>
<evidence type="ECO:0000256" key="2">
    <source>
        <dbReference type="ARBA" id="ARBA00009477"/>
    </source>
</evidence>
<dbReference type="Pfam" id="PF25917">
    <property type="entry name" value="BSH_RND"/>
    <property type="match status" value="1"/>
</dbReference>
<dbReference type="InterPro" id="IPR058627">
    <property type="entry name" value="MdtA-like_C"/>
</dbReference>
<comment type="subcellular location">
    <subcellularLocation>
        <location evidence="1">Cell envelope</location>
    </subcellularLocation>
</comment>
<organism evidence="9 10">
    <name type="scientific">Cupriavidus plantarum</name>
    <dbReference type="NCBI Taxonomy" id="942865"/>
    <lineage>
        <taxon>Bacteria</taxon>
        <taxon>Pseudomonadati</taxon>
        <taxon>Pseudomonadota</taxon>
        <taxon>Betaproteobacteria</taxon>
        <taxon>Burkholderiales</taxon>
        <taxon>Burkholderiaceae</taxon>
        <taxon>Cupriavidus</taxon>
    </lineage>
</organism>